<sequence>MSGLKPLIETAKLVPRQACFRTLAVPAWRP</sequence>
<proteinExistence type="predicted"/>
<dbReference type="EMBL" id="UOEQ01000204">
    <property type="protein sequence ID" value="VAW19219.1"/>
    <property type="molecule type" value="Genomic_DNA"/>
</dbReference>
<protein>
    <submittedName>
        <fullName evidence="1">Uncharacterized protein</fullName>
    </submittedName>
</protein>
<reference evidence="1" key="1">
    <citation type="submission" date="2018-06" db="EMBL/GenBank/DDBJ databases">
        <authorList>
            <person name="Zhirakovskaya E."/>
        </authorList>
    </citation>
    <scope>NUCLEOTIDE SEQUENCE</scope>
</reference>
<feature type="non-terminal residue" evidence="1">
    <location>
        <position position="30"/>
    </location>
</feature>
<accession>A0A3B0U439</accession>
<dbReference type="AlphaFoldDB" id="A0A3B0U439"/>
<gene>
    <name evidence="1" type="ORF">MNBD_ALPHA11-1982</name>
</gene>
<organism evidence="1">
    <name type="scientific">hydrothermal vent metagenome</name>
    <dbReference type="NCBI Taxonomy" id="652676"/>
    <lineage>
        <taxon>unclassified sequences</taxon>
        <taxon>metagenomes</taxon>
        <taxon>ecological metagenomes</taxon>
    </lineage>
</organism>
<name>A0A3B0U439_9ZZZZ</name>
<evidence type="ECO:0000313" key="1">
    <source>
        <dbReference type="EMBL" id="VAW19219.1"/>
    </source>
</evidence>